<dbReference type="EMBL" id="CAKOAT010486264">
    <property type="protein sequence ID" value="CAH8379845.1"/>
    <property type="molecule type" value="Genomic_DNA"/>
</dbReference>
<comment type="caution">
    <text evidence="3">The sequence shown here is derived from an EMBL/GenBank/DDBJ whole genome shotgun (WGS) entry which is preliminary data.</text>
</comment>
<proteinExistence type="predicted"/>
<protein>
    <submittedName>
        <fullName evidence="3">Uncharacterized protein</fullName>
    </submittedName>
</protein>
<evidence type="ECO:0000256" key="1">
    <source>
        <dbReference type="SAM" id="Coils"/>
    </source>
</evidence>
<gene>
    <name evidence="3" type="ORF">ERUC_LOCUS33014</name>
</gene>
<keyword evidence="4" id="KW-1185">Reference proteome</keyword>
<evidence type="ECO:0000313" key="3">
    <source>
        <dbReference type="EMBL" id="CAH8379845.1"/>
    </source>
</evidence>
<reference evidence="3 4" key="1">
    <citation type="submission" date="2022-03" db="EMBL/GenBank/DDBJ databases">
        <authorList>
            <person name="Macdonald S."/>
            <person name="Ahmed S."/>
            <person name="Newling K."/>
        </authorList>
    </citation>
    <scope>NUCLEOTIDE SEQUENCE [LARGE SCALE GENOMIC DNA]</scope>
</reference>
<accession>A0ABC8LAE4</accession>
<feature type="region of interest" description="Disordered" evidence="2">
    <location>
        <begin position="220"/>
        <end position="284"/>
    </location>
</feature>
<dbReference type="Proteomes" id="UP001642260">
    <property type="component" value="Unassembled WGS sequence"/>
</dbReference>
<evidence type="ECO:0000256" key="2">
    <source>
        <dbReference type="SAM" id="MobiDB-lite"/>
    </source>
</evidence>
<sequence length="284" mass="32294">MSAQEDLLLMTKHQILMENYESLKEDYASLEQRFKHVEQMNETMKTCLQSHNQSKELVEATNPGLLRDLERERDEYKKMVEEIKSESEGMINELRIGNDELLIMLEKEEEEKKMLESKYDELVKRFSEIEKECSCLKSLYDDAKRLNGQGRNNVGLEDEVIVVGENHNVNNNNNTVAGMSVFSLVLVNLCCICYVNKRKRSVLVWIFLLCADAIVLSDESDAENDNPTRESNIKQEGSNGVNSSQVKHSSSSKITHPLSSPSSSSSSSSSDVYLVPLKRSRVDD</sequence>
<feature type="compositionally biased region" description="Low complexity" evidence="2">
    <location>
        <begin position="243"/>
        <end position="270"/>
    </location>
</feature>
<name>A0ABC8LAE4_ERUVS</name>
<keyword evidence="1" id="KW-0175">Coiled coil</keyword>
<evidence type="ECO:0000313" key="4">
    <source>
        <dbReference type="Proteomes" id="UP001642260"/>
    </source>
</evidence>
<dbReference type="AlphaFoldDB" id="A0ABC8LAE4"/>
<organism evidence="3 4">
    <name type="scientific">Eruca vesicaria subsp. sativa</name>
    <name type="common">Garden rocket</name>
    <name type="synonym">Eruca sativa</name>
    <dbReference type="NCBI Taxonomy" id="29727"/>
    <lineage>
        <taxon>Eukaryota</taxon>
        <taxon>Viridiplantae</taxon>
        <taxon>Streptophyta</taxon>
        <taxon>Embryophyta</taxon>
        <taxon>Tracheophyta</taxon>
        <taxon>Spermatophyta</taxon>
        <taxon>Magnoliopsida</taxon>
        <taxon>eudicotyledons</taxon>
        <taxon>Gunneridae</taxon>
        <taxon>Pentapetalae</taxon>
        <taxon>rosids</taxon>
        <taxon>malvids</taxon>
        <taxon>Brassicales</taxon>
        <taxon>Brassicaceae</taxon>
        <taxon>Brassiceae</taxon>
        <taxon>Eruca</taxon>
    </lineage>
</organism>
<feature type="coiled-coil region" evidence="1">
    <location>
        <begin position="66"/>
        <end position="132"/>
    </location>
</feature>
<feature type="coiled-coil region" evidence="1">
    <location>
        <begin position="13"/>
        <end position="40"/>
    </location>
</feature>